<organism evidence="2 3">
    <name type="scientific">Maudiozyma saulgeensis</name>
    <dbReference type="NCBI Taxonomy" id="1789683"/>
    <lineage>
        <taxon>Eukaryota</taxon>
        <taxon>Fungi</taxon>
        <taxon>Dikarya</taxon>
        <taxon>Ascomycota</taxon>
        <taxon>Saccharomycotina</taxon>
        <taxon>Saccharomycetes</taxon>
        <taxon>Saccharomycetales</taxon>
        <taxon>Saccharomycetaceae</taxon>
        <taxon>Maudiozyma</taxon>
    </lineage>
</organism>
<keyword evidence="3" id="KW-1185">Reference proteome</keyword>
<dbReference type="InterPro" id="IPR052104">
    <property type="entry name" value="Mito_Release_Factor_mL62"/>
</dbReference>
<dbReference type="PANTHER" id="PTHR11075:SF54">
    <property type="entry name" value="LARGE RIBOSOMAL SUBUNIT PROTEIN ML62"/>
    <property type="match status" value="1"/>
</dbReference>
<feature type="domain" description="Prokaryotic-type class I peptide chain release factors" evidence="1">
    <location>
        <begin position="53"/>
        <end position="184"/>
    </location>
</feature>
<dbReference type="Proteomes" id="UP000196158">
    <property type="component" value="Unassembled WGS sequence"/>
</dbReference>
<gene>
    <name evidence="2" type="ORF">KASA_0G00539G</name>
</gene>
<name>A0A1X7RA05_9SACH</name>
<dbReference type="STRING" id="1789683.A0A1X7RA05"/>
<dbReference type="Pfam" id="PF00472">
    <property type="entry name" value="RF-1"/>
    <property type="match status" value="1"/>
</dbReference>
<dbReference type="AlphaFoldDB" id="A0A1X7RA05"/>
<dbReference type="GO" id="GO:0070126">
    <property type="term" value="P:mitochondrial translational termination"/>
    <property type="evidence" value="ECO:0007669"/>
    <property type="project" value="TreeGrafter"/>
</dbReference>
<dbReference type="SUPFAM" id="SSF110916">
    <property type="entry name" value="Peptidyl-tRNA hydrolase domain-like"/>
    <property type="match status" value="1"/>
</dbReference>
<sequence length="188" mass="21882">MIYASGAESACTTVRNILGRSITVRQFQLSSSLLYNEGNVAKAWVDKLTVETLPTRYFSIRYDRASGPGGQNVNKVNTKCTLTLPNFSKCSLFPLEVRKQLIDKRIRIYSETNDALVLQSDETRSRDQNRLLCFKKLISFIRETCYFPNDPTIEDVKKWDDIRKKSKELRLKKKKLNSEKKRTRKELY</sequence>
<dbReference type="GO" id="GO:0005762">
    <property type="term" value="C:mitochondrial large ribosomal subunit"/>
    <property type="evidence" value="ECO:0007669"/>
    <property type="project" value="TreeGrafter"/>
</dbReference>
<dbReference type="PANTHER" id="PTHR11075">
    <property type="entry name" value="PEPTIDE CHAIN RELEASE FACTOR"/>
    <property type="match status" value="1"/>
</dbReference>
<dbReference type="OrthoDB" id="270639at2759"/>
<dbReference type="Gene3D" id="3.30.160.20">
    <property type="match status" value="1"/>
</dbReference>
<dbReference type="EMBL" id="FXLY01000012">
    <property type="protein sequence ID" value="SMN22465.1"/>
    <property type="molecule type" value="Genomic_DNA"/>
</dbReference>
<dbReference type="GO" id="GO:0004045">
    <property type="term" value="F:peptidyl-tRNA hydrolase activity"/>
    <property type="evidence" value="ECO:0007669"/>
    <property type="project" value="TreeGrafter"/>
</dbReference>
<protein>
    <recommendedName>
        <fullName evidence="1">Prokaryotic-type class I peptide chain release factors domain-containing protein</fullName>
    </recommendedName>
</protein>
<evidence type="ECO:0000259" key="1">
    <source>
        <dbReference type="Pfam" id="PF00472"/>
    </source>
</evidence>
<evidence type="ECO:0000313" key="2">
    <source>
        <dbReference type="EMBL" id="SMN22465.1"/>
    </source>
</evidence>
<evidence type="ECO:0000313" key="3">
    <source>
        <dbReference type="Proteomes" id="UP000196158"/>
    </source>
</evidence>
<reference evidence="2 3" key="1">
    <citation type="submission" date="2017-04" db="EMBL/GenBank/DDBJ databases">
        <authorList>
            <person name="Afonso C.L."/>
            <person name="Miller P.J."/>
            <person name="Scott M.A."/>
            <person name="Spackman E."/>
            <person name="Goraichik I."/>
            <person name="Dimitrov K.M."/>
            <person name="Suarez D.L."/>
            <person name="Swayne D.E."/>
        </authorList>
    </citation>
    <scope>NUCLEOTIDE SEQUENCE [LARGE SCALE GENOMIC DNA]</scope>
</reference>
<proteinExistence type="predicted"/>
<dbReference type="InterPro" id="IPR000352">
    <property type="entry name" value="Pep_chain_release_fac_I"/>
</dbReference>
<accession>A0A1X7RA05</accession>
<dbReference type="GO" id="GO:0016150">
    <property type="term" value="F:translation release factor activity, codon nonspecific"/>
    <property type="evidence" value="ECO:0007669"/>
    <property type="project" value="TreeGrafter"/>
</dbReference>